<dbReference type="FunFam" id="1.25.40.10:FF:000690">
    <property type="entry name" value="Pentatricopeptide repeat-containing protein"/>
    <property type="match status" value="1"/>
</dbReference>
<evidence type="ECO:0000259" key="5">
    <source>
        <dbReference type="Pfam" id="PF14432"/>
    </source>
</evidence>
<dbReference type="InterPro" id="IPR032867">
    <property type="entry name" value="DYW_dom"/>
</dbReference>
<dbReference type="EMBL" id="JAUJYO010000001">
    <property type="protein sequence ID" value="KAK1324419.1"/>
    <property type="molecule type" value="Genomic_DNA"/>
</dbReference>
<feature type="domain" description="DYW" evidence="5">
    <location>
        <begin position="609"/>
        <end position="699"/>
    </location>
</feature>
<evidence type="ECO:0000313" key="6">
    <source>
        <dbReference type="EMBL" id="KAK1324419.1"/>
    </source>
</evidence>
<dbReference type="NCBIfam" id="TIGR00756">
    <property type="entry name" value="PPR"/>
    <property type="match status" value="4"/>
</dbReference>
<dbReference type="Pfam" id="PF13041">
    <property type="entry name" value="PPR_2"/>
    <property type="match status" value="3"/>
</dbReference>
<dbReference type="Proteomes" id="UP001180020">
    <property type="component" value="Unassembled WGS sequence"/>
</dbReference>
<evidence type="ECO:0000256" key="3">
    <source>
        <dbReference type="ARBA" id="ARBA00022946"/>
    </source>
</evidence>
<reference evidence="6" key="2">
    <citation type="submission" date="2023-06" db="EMBL/GenBank/DDBJ databases">
        <authorList>
            <person name="Ma L."/>
            <person name="Liu K.-W."/>
            <person name="Li Z."/>
            <person name="Hsiao Y.-Y."/>
            <person name="Qi Y."/>
            <person name="Fu T."/>
            <person name="Tang G."/>
            <person name="Zhang D."/>
            <person name="Sun W.-H."/>
            <person name="Liu D.-K."/>
            <person name="Li Y."/>
            <person name="Chen G.-Z."/>
            <person name="Liu X.-D."/>
            <person name="Liao X.-Y."/>
            <person name="Jiang Y.-T."/>
            <person name="Yu X."/>
            <person name="Hao Y."/>
            <person name="Huang J."/>
            <person name="Zhao X.-W."/>
            <person name="Ke S."/>
            <person name="Chen Y.-Y."/>
            <person name="Wu W.-L."/>
            <person name="Hsu J.-L."/>
            <person name="Lin Y.-F."/>
            <person name="Huang M.-D."/>
            <person name="Li C.-Y."/>
            <person name="Huang L."/>
            <person name="Wang Z.-W."/>
            <person name="Zhao X."/>
            <person name="Zhong W.-Y."/>
            <person name="Peng D.-H."/>
            <person name="Ahmad S."/>
            <person name="Lan S."/>
            <person name="Zhang J.-S."/>
            <person name="Tsai W.-C."/>
            <person name="Van De Peer Y."/>
            <person name="Liu Z.-J."/>
        </authorList>
    </citation>
    <scope>NUCLEOTIDE SEQUENCE</scope>
    <source>
        <strain evidence="6">CP</strain>
        <tissue evidence="6">Leaves</tissue>
    </source>
</reference>
<dbReference type="Pfam" id="PF20431">
    <property type="entry name" value="E_motif"/>
    <property type="match status" value="1"/>
</dbReference>
<keyword evidence="2" id="KW-0677">Repeat</keyword>
<evidence type="ECO:0000256" key="1">
    <source>
        <dbReference type="ARBA" id="ARBA00006643"/>
    </source>
</evidence>
<gene>
    <name evidence="6" type="primary">PCMP-H58</name>
    <name evidence="6" type="ORF">QJS10_CPA01g01037</name>
</gene>
<protein>
    <submittedName>
        <fullName evidence="6">Pentatricopeptide repeat-containing protein</fullName>
    </submittedName>
</protein>
<feature type="repeat" description="PPR" evidence="4">
    <location>
        <begin position="293"/>
        <end position="327"/>
    </location>
</feature>
<evidence type="ECO:0000256" key="4">
    <source>
        <dbReference type="PROSITE-ProRule" id="PRU00708"/>
    </source>
</evidence>
<comment type="similarity">
    <text evidence="1">Belongs to the PPR family. PCMP-H subfamily.</text>
</comment>
<dbReference type="FunFam" id="1.25.40.10:FF:000488">
    <property type="entry name" value="Pentatricopeptide repeat-containing protein, mitochondrial"/>
    <property type="match status" value="1"/>
</dbReference>
<dbReference type="PANTHER" id="PTHR47926:SF434">
    <property type="entry name" value="PENTATRICOPEPTIDE REPEAT SUPERFAMILY PROTEIN"/>
    <property type="match status" value="1"/>
</dbReference>
<reference evidence="6" key="1">
    <citation type="journal article" date="2023" name="Nat. Commun.">
        <title>Diploid and tetraploid genomes of Acorus and the evolution of monocots.</title>
        <authorList>
            <person name="Ma L."/>
            <person name="Liu K.W."/>
            <person name="Li Z."/>
            <person name="Hsiao Y.Y."/>
            <person name="Qi Y."/>
            <person name="Fu T."/>
            <person name="Tang G.D."/>
            <person name="Zhang D."/>
            <person name="Sun W.H."/>
            <person name="Liu D.K."/>
            <person name="Li Y."/>
            <person name="Chen G.Z."/>
            <person name="Liu X.D."/>
            <person name="Liao X.Y."/>
            <person name="Jiang Y.T."/>
            <person name="Yu X."/>
            <person name="Hao Y."/>
            <person name="Huang J."/>
            <person name="Zhao X.W."/>
            <person name="Ke S."/>
            <person name="Chen Y.Y."/>
            <person name="Wu W.L."/>
            <person name="Hsu J.L."/>
            <person name="Lin Y.F."/>
            <person name="Huang M.D."/>
            <person name="Li C.Y."/>
            <person name="Huang L."/>
            <person name="Wang Z.W."/>
            <person name="Zhao X."/>
            <person name="Zhong W.Y."/>
            <person name="Peng D.H."/>
            <person name="Ahmad S."/>
            <person name="Lan S."/>
            <person name="Zhang J.S."/>
            <person name="Tsai W.C."/>
            <person name="Van de Peer Y."/>
            <person name="Liu Z.J."/>
        </authorList>
    </citation>
    <scope>NUCLEOTIDE SEQUENCE</scope>
    <source>
        <strain evidence="6">CP</strain>
    </source>
</reference>
<dbReference type="Pfam" id="PF14432">
    <property type="entry name" value="DYW_deaminase"/>
    <property type="match status" value="1"/>
</dbReference>
<dbReference type="Pfam" id="PF01535">
    <property type="entry name" value="PPR"/>
    <property type="match status" value="1"/>
</dbReference>
<dbReference type="GO" id="GO:0008270">
    <property type="term" value="F:zinc ion binding"/>
    <property type="evidence" value="ECO:0007669"/>
    <property type="project" value="InterPro"/>
</dbReference>
<dbReference type="FunFam" id="1.25.40.10:FF:000344">
    <property type="entry name" value="Pentatricopeptide repeat-containing protein"/>
    <property type="match status" value="1"/>
</dbReference>
<sequence length="699" mass="79296">MEVPLSRSHITQFDQLRNTEKSFSCALFDPNSHKHEKMKFLSGSDVFPSKRKSLSCIKISLVDRSLQPKPRPKQKPKDEFRETQTEKVESLNLCGHIEKLVLFKRFKEALELFESMVSRDSNTVVGSSTYESLVNACIGSRSIRGVKRVYLYIVENGFEPDQYLMNRILLMHVKCGMIRDARILFDEMKEINFVSWNIMIGGLINSGEFREAFQLFSMMRQEIPDVGSRTFAIMMRASAGLEIAFTGQQLHALVTKLGMNGHIFISCALIDVYSKCGCIDDARCVFDGMPEKTIVGWNNIIAGYALHGYSEEALDLYHEMRSSGVKMDHFTYSIIIRICARLASLEHAKQAHAGLMRSGFAFDTVSNTALVDFYSKWGRLEDAQRVFDRMPRKNVFSWNALIAGYGNHGRGIEAVELYERMIREGIAPTHVTFLAVLGACGYSGLSDKAWKIIDSMREQHEIEPRAMHYACMIELLGREGLLDQALALIRDTPFEPTANMWAALLTACRIHGNVELGRYAAEVLVGMEPQKLSNYIVLLNTYKSLGRVNEVARVMETLKRREIALLPACSWIEVKKKPCVFHFGDKSHAKSKEICTRFGELMEEIVKVGYVPNRKVLLPDVEEKDQILTYHSEKLAITFGLISTTDSTSLQVVQSHRICEDCHLAIKLIAMVTGREIVVRDTSRFHHFKHGACSCGDYW</sequence>
<dbReference type="GO" id="GO:0009451">
    <property type="term" value="P:RNA modification"/>
    <property type="evidence" value="ECO:0007669"/>
    <property type="project" value="InterPro"/>
</dbReference>
<dbReference type="AlphaFoldDB" id="A0AAV9FGW4"/>
<dbReference type="PROSITE" id="PS51375">
    <property type="entry name" value="PPR"/>
    <property type="match status" value="4"/>
</dbReference>
<evidence type="ECO:0000313" key="7">
    <source>
        <dbReference type="Proteomes" id="UP001180020"/>
    </source>
</evidence>
<organism evidence="6 7">
    <name type="scientific">Acorus calamus</name>
    <name type="common">Sweet flag</name>
    <dbReference type="NCBI Taxonomy" id="4465"/>
    <lineage>
        <taxon>Eukaryota</taxon>
        <taxon>Viridiplantae</taxon>
        <taxon>Streptophyta</taxon>
        <taxon>Embryophyta</taxon>
        <taxon>Tracheophyta</taxon>
        <taxon>Spermatophyta</taxon>
        <taxon>Magnoliopsida</taxon>
        <taxon>Liliopsida</taxon>
        <taxon>Acoraceae</taxon>
        <taxon>Acorus</taxon>
    </lineage>
</organism>
<accession>A0AAV9FGW4</accession>
<dbReference type="PANTHER" id="PTHR47926">
    <property type="entry name" value="PENTATRICOPEPTIDE REPEAT-CONTAINING PROTEIN"/>
    <property type="match status" value="1"/>
</dbReference>
<comment type="caution">
    <text evidence="6">The sequence shown here is derived from an EMBL/GenBank/DDBJ whole genome shotgun (WGS) entry which is preliminary data.</text>
</comment>
<dbReference type="GO" id="GO:0003729">
    <property type="term" value="F:mRNA binding"/>
    <property type="evidence" value="ECO:0007669"/>
    <property type="project" value="UniProtKB-ARBA"/>
</dbReference>
<proteinExistence type="inferred from homology"/>
<dbReference type="InterPro" id="IPR046960">
    <property type="entry name" value="PPR_At4g14850-like_plant"/>
</dbReference>
<dbReference type="Gene3D" id="1.25.40.10">
    <property type="entry name" value="Tetratricopeptide repeat domain"/>
    <property type="match status" value="4"/>
</dbReference>
<feature type="repeat" description="PPR" evidence="4">
    <location>
        <begin position="363"/>
        <end position="393"/>
    </location>
</feature>
<name>A0AAV9FGW4_ACOCL</name>
<feature type="repeat" description="PPR" evidence="4">
    <location>
        <begin position="394"/>
        <end position="428"/>
    </location>
</feature>
<keyword evidence="3" id="KW-0809">Transit peptide</keyword>
<feature type="repeat" description="PPR" evidence="4">
    <location>
        <begin position="192"/>
        <end position="222"/>
    </location>
</feature>
<evidence type="ECO:0000256" key="2">
    <source>
        <dbReference type="ARBA" id="ARBA00022737"/>
    </source>
</evidence>
<keyword evidence="7" id="KW-1185">Reference proteome</keyword>
<dbReference type="InterPro" id="IPR011990">
    <property type="entry name" value="TPR-like_helical_dom_sf"/>
</dbReference>
<dbReference type="InterPro" id="IPR046848">
    <property type="entry name" value="E_motif"/>
</dbReference>
<dbReference type="InterPro" id="IPR002885">
    <property type="entry name" value="PPR_rpt"/>
</dbReference>